<evidence type="ECO:0000256" key="2">
    <source>
        <dbReference type="SAM" id="Phobius"/>
    </source>
</evidence>
<reference evidence="3 4" key="1">
    <citation type="submission" date="2019-03" db="EMBL/GenBank/DDBJ databases">
        <title>First draft genome of Liparis tanakae, snailfish: a comprehensive survey of snailfish specific genes.</title>
        <authorList>
            <person name="Kim W."/>
            <person name="Song I."/>
            <person name="Jeong J.-H."/>
            <person name="Kim D."/>
            <person name="Kim S."/>
            <person name="Ryu S."/>
            <person name="Song J.Y."/>
            <person name="Lee S.K."/>
        </authorList>
    </citation>
    <scope>NUCLEOTIDE SEQUENCE [LARGE SCALE GENOMIC DNA]</scope>
    <source>
        <tissue evidence="3">Muscle</tissue>
    </source>
</reference>
<evidence type="ECO:0000313" key="3">
    <source>
        <dbReference type="EMBL" id="TNN31549.1"/>
    </source>
</evidence>
<organism evidence="3 4">
    <name type="scientific">Liparis tanakae</name>
    <name type="common">Tanaka's snailfish</name>
    <dbReference type="NCBI Taxonomy" id="230148"/>
    <lineage>
        <taxon>Eukaryota</taxon>
        <taxon>Metazoa</taxon>
        <taxon>Chordata</taxon>
        <taxon>Craniata</taxon>
        <taxon>Vertebrata</taxon>
        <taxon>Euteleostomi</taxon>
        <taxon>Actinopterygii</taxon>
        <taxon>Neopterygii</taxon>
        <taxon>Teleostei</taxon>
        <taxon>Neoteleostei</taxon>
        <taxon>Acanthomorphata</taxon>
        <taxon>Eupercaria</taxon>
        <taxon>Perciformes</taxon>
        <taxon>Cottioidei</taxon>
        <taxon>Cottales</taxon>
        <taxon>Liparidae</taxon>
        <taxon>Liparis</taxon>
    </lineage>
</organism>
<dbReference type="AlphaFoldDB" id="A0A4Z2ERW1"/>
<dbReference type="Proteomes" id="UP000314294">
    <property type="component" value="Unassembled WGS sequence"/>
</dbReference>
<gene>
    <name evidence="3" type="primary">YTX2</name>
    <name evidence="3" type="ORF">EYF80_058299</name>
</gene>
<proteinExistence type="predicted"/>
<protein>
    <submittedName>
        <fullName evidence="3">Transposon TX1 uncharacterized protein</fullName>
    </submittedName>
</protein>
<accession>A0A4Z2ERW1</accession>
<keyword evidence="2" id="KW-0472">Membrane</keyword>
<dbReference type="EMBL" id="SRLO01003367">
    <property type="protein sequence ID" value="TNN31549.1"/>
    <property type="molecule type" value="Genomic_DNA"/>
</dbReference>
<keyword evidence="2" id="KW-0812">Transmembrane</keyword>
<feature type="region of interest" description="Disordered" evidence="1">
    <location>
        <begin position="192"/>
        <end position="211"/>
    </location>
</feature>
<evidence type="ECO:0000256" key="1">
    <source>
        <dbReference type="SAM" id="MobiDB-lite"/>
    </source>
</evidence>
<feature type="transmembrane region" description="Helical" evidence="2">
    <location>
        <begin position="227"/>
        <end position="246"/>
    </location>
</feature>
<keyword evidence="2" id="KW-1133">Transmembrane helix</keyword>
<dbReference type="OrthoDB" id="416119at2759"/>
<keyword evidence="4" id="KW-1185">Reference proteome</keyword>
<feature type="transmembrane region" description="Helical" evidence="2">
    <location>
        <begin position="252"/>
        <end position="272"/>
    </location>
</feature>
<name>A0A4Z2ERW1_9TELE</name>
<sequence length="273" mass="29505">MERKAELPRSALNLAKFIIWKVVNRTALPLATPPSSIPHSLHLVLIPGTAVEQMSSGKTPGMDGLSTDLFEQFWDTMGSDLHCECFKTGPLPVACQRCPLPAAQEGDLALHGVRESRWTESFGPGSSQEGSWRRSYKVPLEKRTVNGALATNSYRAHLDPHIGGGGGGGLTRTHGVRGAGSEAPVTVLKGRSWRNTSTTGPGTTERPSGTGGPLGEFAAQWVLVESCWNLLSIVVVFCLFFCLRLLCFVWIIIYLLINGVFGCLFLIVCAIVK</sequence>
<evidence type="ECO:0000313" key="4">
    <source>
        <dbReference type="Proteomes" id="UP000314294"/>
    </source>
</evidence>
<feature type="compositionally biased region" description="Polar residues" evidence="1">
    <location>
        <begin position="193"/>
        <end position="207"/>
    </location>
</feature>
<comment type="caution">
    <text evidence="3">The sequence shown here is derived from an EMBL/GenBank/DDBJ whole genome shotgun (WGS) entry which is preliminary data.</text>
</comment>